<dbReference type="Pfam" id="PF14322">
    <property type="entry name" value="SusD-like_3"/>
    <property type="match status" value="1"/>
</dbReference>
<organism evidence="8 9">
    <name type="scientific">Bacteroides oleiciplenus</name>
    <dbReference type="NCBI Taxonomy" id="626931"/>
    <lineage>
        <taxon>Bacteria</taxon>
        <taxon>Pseudomonadati</taxon>
        <taxon>Bacteroidota</taxon>
        <taxon>Bacteroidia</taxon>
        <taxon>Bacteroidales</taxon>
        <taxon>Bacteroidaceae</taxon>
        <taxon>Bacteroides</taxon>
    </lineage>
</organism>
<dbReference type="InterPro" id="IPR011990">
    <property type="entry name" value="TPR-like_helical_dom_sf"/>
</dbReference>
<dbReference type="Pfam" id="PF07980">
    <property type="entry name" value="SusD_RagB"/>
    <property type="match status" value="1"/>
</dbReference>
<dbReference type="EMBL" id="QSUL01000006">
    <property type="protein sequence ID" value="RGN35808.1"/>
    <property type="molecule type" value="Genomic_DNA"/>
</dbReference>
<keyword evidence="4" id="KW-0472">Membrane</keyword>
<comment type="subcellular location">
    <subcellularLocation>
        <location evidence="1">Cell outer membrane</location>
    </subcellularLocation>
</comment>
<dbReference type="PROSITE" id="PS51257">
    <property type="entry name" value="PROKAR_LIPOPROTEIN"/>
    <property type="match status" value="1"/>
</dbReference>
<evidence type="ECO:0000256" key="1">
    <source>
        <dbReference type="ARBA" id="ARBA00004442"/>
    </source>
</evidence>
<evidence type="ECO:0000256" key="4">
    <source>
        <dbReference type="ARBA" id="ARBA00023136"/>
    </source>
</evidence>
<feature type="domain" description="SusD-like N-terminal" evidence="7">
    <location>
        <begin position="22"/>
        <end position="228"/>
    </location>
</feature>
<sequence length="483" mass="54499">MKLLKYLFISSALFVVTSCGNDWLDLDPSTSVDTETSIKILSDVEFTLNGIYSTMQSSDAYSGRLVYYGDVTGDDMQAVSSTKRVANYYRFNFTKNDGPTSHWSYLYSIIQNCNLILMNIDKLDIEEEETAYRDDLKGEALAIRGLALFDLTRIFGYPYTKDNGASLGVPIVEGLSTIDSKPARNTVAQCYAKVIEDLSNSVELLSGDFNKGKINKWGAMVLLSRAYLYKGDNANALKTAEAAIKGAEKEGYALWTNEEYPTAWGNDASASNPGEVLFEIVNLTTDSPGKESMGYLNSKDGYDDMCITCSFYQFLKEDPKDIRLKLLSFDKKYYAYVFKYQPQQNENIEDANIPLIRLSEAYLIAAEAAVKQGDNDAAVKYLDPIVRRANPEKTVQGETITLERVLNERRKELVAEGHRMYDAVRNGLTIERVDVKDSNLTKTKHDTKYMKDINWNFYMIVLPIPKREMDANPNMIQNPEYGN</sequence>
<keyword evidence="3" id="KW-0732">Signal</keyword>
<dbReference type="InterPro" id="IPR033985">
    <property type="entry name" value="SusD-like_N"/>
</dbReference>
<comment type="caution">
    <text evidence="8">The sequence shown here is derived from an EMBL/GenBank/DDBJ whole genome shotgun (WGS) entry which is preliminary data.</text>
</comment>
<evidence type="ECO:0000313" key="8">
    <source>
        <dbReference type="EMBL" id="RGN35808.1"/>
    </source>
</evidence>
<dbReference type="RefSeq" id="WP_009131322.1">
    <property type="nucleotide sequence ID" value="NZ_CABKRN010000004.1"/>
</dbReference>
<dbReference type="Proteomes" id="UP000260983">
    <property type="component" value="Unassembled WGS sequence"/>
</dbReference>
<evidence type="ECO:0000259" key="6">
    <source>
        <dbReference type="Pfam" id="PF07980"/>
    </source>
</evidence>
<dbReference type="SUPFAM" id="SSF48452">
    <property type="entry name" value="TPR-like"/>
    <property type="match status" value="1"/>
</dbReference>
<name>A0A3E5BDZ9_9BACE</name>
<dbReference type="InterPro" id="IPR012944">
    <property type="entry name" value="SusD_RagB_dom"/>
</dbReference>
<accession>A0A3E5BDZ9</accession>
<evidence type="ECO:0000256" key="2">
    <source>
        <dbReference type="ARBA" id="ARBA00006275"/>
    </source>
</evidence>
<gene>
    <name evidence="8" type="ORF">DXB65_09780</name>
</gene>
<evidence type="ECO:0000313" key="9">
    <source>
        <dbReference type="Proteomes" id="UP000260983"/>
    </source>
</evidence>
<reference evidence="8 9" key="1">
    <citation type="submission" date="2018-08" db="EMBL/GenBank/DDBJ databases">
        <title>A genome reference for cultivated species of the human gut microbiota.</title>
        <authorList>
            <person name="Zou Y."/>
            <person name="Xue W."/>
            <person name="Luo G."/>
        </authorList>
    </citation>
    <scope>NUCLEOTIDE SEQUENCE [LARGE SCALE GENOMIC DNA]</scope>
    <source>
        <strain evidence="8 9">OM05-15BH</strain>
    </source>
</reference>
<keyword evidence="5" id="KW-0998">Cell outer membrane</keyword>
<feature type="domain" description="RagB/SusD" evidence="6">
    <location>
        <begin position="334"/>
        <end position="481"/>
    </location>
</feature>
<dbReference type="Gene3D" id="1.25.40.390">
    <property type="match status" value="1"/>
</dbReference>
<comment type="similarity">
    <text evidence="2">Belongs to the SusD family.</text>
</comment>
<evidence type="ECO:0000256" key="5">
    <source>
        <dbReference type="ARBA" id="ARBA00023237"/>
    </source>
</evidence>
<dbReference type="Gene3D" id="1.25.40.900">
    <property type="match status" value="1"/>
</dbReference>
<evidence type="ECO:0000259" key="7">
    <source>
        <dbReference type="Pfam" id="PF14322"/>
    </source>
</evidence>
<protein>
    <submittedName>
        <fullName evidence="8">RagB/SusD family nutrient uptake outer membrane protein</fullName>
    </submittedName>
</protein>
<dbReference type="GO" id="GO:0009279">
    <property type="term" value="C:cell outer membrane"/>
    <property type="evidence" value="ECO:0007669"/>
    <property type="project" value="UniProtKB-SubCell"/>
</dbReference>
<dbReference type="Gene3D" id="2.20.20.130">
    <property type="match status" value="1"/>
</dbReference>
<dbReference type="AlphaFoldDB" id="A0A3E5BDZ9"/>
<dbReference type="CDD" id="cd08977">
    <property type="entry name" value="SusD"/>
    <property type="match status" value="1"/>
</dbReference>
<evidence type="ECO:0000256" key="3">
    <source>
        <dbReference type="ARBA" id="ARBA00022729"/>
    </source>
</evidence>
<proteinExistence type="inferred from homology"/>